<name>A0A7X7LTP6_9RHOO</name>
<gene>
    <name evidence="4" type="ORF">GX576_00925</name>
</gene>
<dbReference type="NCBIfam" id="TIGR00229">
    <property type="entry name" value="sensory_box"/>
    <property type="match status" value="1"/>
</dbReference>
<feature type="domain" description="PAC" evidence="2">
    <location>
        <begin position="249"/>
        <end position="301"/>
    </location>
</feature>
<dbReference type="EMBL" id="JAAYYV010000023">
    <property type="protein sequence ID" value="NLF52968.1"/>
    <property type="molecule type" value="Genomic_DNA"/>
</dbReference>
<dbReference type="CDD" id="cd00130">
    <property type="entry name" value="PAS"/>
    <property type="match status" value="2"/>
</dbReference>
<dbReference type="InterPro" id="IPR035965">
    <property type="entry name" value="PAS-like_dom_sf"/>
</dbReference>
<dbReference type="InterPro" id="IPR000700">
    <property type="entry name" value="PAS-assoc_C"/>
</dbReference>
<dbReference type="SMART" id="SM00091">
    <property type="entry name" value="PAS"/>
    <property type="match status" value="2"/>
</dbReference>
<dbReference type="InterPro" id="IPR000160">
    <property type="entry name" value="GGDEF_dom"/>
</dbReference>
<evidence type="ECO:0000313" key="5">
    <source>
        <dbReference type="Proteomes" id="UP000536534"/>
    </source>
</evidence>
<dbReference type="PANTHER" id="PTHR44757:SF2">
    <property type="entry name" value="BIOFILM ARCHITECTURE MAINTENANCE PROTEIN MBAA"/>
    <property type="match status" value="1"/>
</dbReference>
<dbReference type="SMART" id="SM00267">
    <property type="entry name" value="GGDEF"/>
    <property type="match status" value="1"/>
</dbReference>
<dbReference type="Proteomes" id="UP000536534">
    <property type="component" value="Unassembled WGS sequence"/>
</dbReference>
<evidence type="ECO:0000256" key="1">
    <source>
        <dbReference type="SAM" id="MobiDB-lite"/>
    </source>
</evidence>
<dbReference type="InterPro" id="IPR000014">
    <property type="entry name" value="PAS"/>
</dbReference>
<protein>
    <submittedName>
        <fullName evidence="4">Diguanylate cyclase</fullName>
    </submittedName>
</protein>
<dbReference type="PANTHER" id="PTHR44757">
    <property type="entry name" value="DIGUANYLATE CYCLASE DGCP"/>
    <property type="match status" value="1"/>
</dbReference>
<evidence type="ECO:0000259" key="2">
    <source>
        <dbReference type="PROSITE" id="PS50113"/>
    </source>
</evidence>
<feature type="region of interest" description="Disordered" evidence="1">
    <location>
        <begin position="457"/>
        <end position="487"/>
    </location>
</feature>
<dbReference type="PROSITE" id="PS50887">
    <property type="entry name" value="GGDEF"/>
    <property type="match status" value="1"/>
</dbReference>
<dbReference type="InterPro" id="IPR013656">
    <property type="entry name" value="PAS_4"/>
</dbReference>
<dbReference type="Gene3D" id="3.30.450.20">
    <property type="entry name" value="PAS domain"/>
    <property type="match status" value="2"/>
</dbReference>
<organism evidence="4 5">
    <name type="scientific">Thauera phenolivorans</name>
    <dbReference type="NCBI Taxonomy" id="1792543"/>
    <lineage>
        <taxon>Bacteria</taxon>
        <taxon>Pseudomonadati</taxon>
        <taxon>Pseudomonadota</taxon>
        <taxon>Betaproteobacteria</taxon>
        <taxon>Rhodocyclales</taxon>
        <taxon>Zoogloeaceae</taxon>
        <taxon>Thauera</taxon>
    </lineage>
</organism>
<evidence type="ECO:0000259" key="3">
    <source>
        <dbReference type="PROSITE" id="PS50887"/>
    </source>
</evidence>
<dbReference type="Gene3D" id="3.30.70.270">
    <property type="match status" value="1"/>
</dbReference>
<proteinExistence type="predicted"/>
<evidence type="ECO:0000313" key="4">
    <source>
        <dbReference type="EMBL" id="NLF52968.1"/>
    </source>
</evidence>
<dbReference type="AlphaFoldDB" id="A0A7X7LTP6"/>
<feature type="domain" description="PAC" evidence="2">
    <location>
        <begin position="97"/>
        <end position="148"/>
    </location>
</feature>
<dbReference type="NCBIfam" id="TIGR00254">
    <property type="entry name" value="GGDEF"/>
    <property type="match status" value="1"/>
</dbReference>
<dbReference type="GO" id="GO:0003824">
    <property type="term" value="F:catalytic activity"/>
    <property type="evidence" value="ECO:0007669"/>
    <property type="project" value="UniProtKB-ARBA"/>
</dbReference>
<comment type="caution">
    <text evidence="4">The sequence shown here is derived from an EMBL/GenBank/DDBJ whole genome shotgun (WGS) entry which is preliminary data.</text>
</comment>
<dbReference type="Pfam" id="PF08448">
    <property type="entry name" value="PAS_4"/>
    <property type="match status" value="2"/>
</dbReference>
<sequence>MRGSPLVESVPTPALEGATEADADLLPLIADSLHGIEAVFDGALRLLWISPSIEGLSGWSAADCLRAADALELLIDDSDLAFCRNAAAQVLATGEAHDFELRLAARDGGRRWLLMHWRRRCDGSGHALLRLSAEDIQSRKQTEYALLETVAELRRAQALQEHYLLRSSEERQRLAALLNLIRLGIIFIDRDRRVLYCNRAMIEIWRYPVDANLIGVRDEALQRSALPLLVDGEGYVAHIAEIARSRRRESAPYELHFRDGRIVTARSALVAPGDGGGRPIGRVWIYEDVTAARRASAQLEELAVRDPLTNLYNRRRFHEELERFIAEASRRRVEVGLLMFDLDGFKPINDAFGHQAGDEVLVALAEGVGRIVRRNEMFFRLGGDEFAVLVQDADPQALTGLANRLGSAVASREFRFGGTRAGVTASIGIARYPTNACDSASLVAAADEAMYAAKAGGRNRWARSARPVGESARMPLPDSEEPHSKED</sequence>
<dbReference type="Pfam" id="PF00990">
    <property type="entry name" value="GGDEF"/>
    <property type="match status" value="1"/>
</dbReference>
<dbReference type="InterPro" id="IPR043128">
    <property type="entry name" value="Rev_trsase/Diguanyl_cyclase"/>
</dbReference>
<dbReference type="CDD" id="cd01949">
    <property type="entry name" value="GGDEF"/>
    <property type="match status" value="1"/>
</dbReference>
<dbReference type="SUPFAM" id="SSF55785">
    <property type="entry name" value="PYP-like sensor domain (PAS domain)"/>
    <property type="match status" value="2"/>
</dbReference>
<reference evidence="4 5" key="1">
    <citation type="journal article" date="2020" name="Biotechnol. Biofuels">
        <title>New insights from the biogas microbiome by comprehensive genome-resolved metagenomics of nearly 1600 species originating from multiple anaerobic digesters.</title>
        <authorList>
            <person name="Campanaro S."/>
            <person name="Treu L."/>
            <person name="Rodriguez-R L.M."/>
            <person name="Kovalovszki A."/>
            <person name="Ziels R.M."/>
            <person name="Maus I."/>
            <person name="Zhu X."/>
            <person name="Kougias P.G."/>
            <person name="Basile A."/>
            <person name="Luo G."/>
            <person name="Schluter A."/>
            <person name="Konstantinidis K.T."/>
            <person name="Angelidaki I."/>
        </authorList>
    </citation>
    <scope>NUCLEOTIDE SEQUENCE [LARGE SCALE GENOMIC DNA]</scope>
    <source>
        <strain evidence="4">AS06rmzACSIP_256</strain>
    </source>
</reference>
<accession>A0A7X7LTP6</accession>
<dbReference type="SUPFAM" id="SSF55073">
    <property type="entry name" value="Nucleotide cyclase"/>
    <property type="match status" value="1"/>
</dbReference>
<dbReference type="PROSITE" id="PS50113">
    <property type="entry name" value="PAC"/>
    <property type="match status" value="2"/>
</dbReference>
<dbReference type="FunFam" id="3.30.70.270:FF:000001">
    <property type="entry name" value="Diguanylate cyclase domain protein"/>
    <property type="match status" value="1"/>
</dbReference>
<dbReference type="InterPro" id="IPR029787">
    <property type="entry name" value="Nucleotide_cyclase"/>
</dbReference>
<dbReference type="InterPro" id="IPR052155">
    <property type="entry name" value="Biofilm_reg_signaling"/>
</dbReference>
<feature type="domain" description="GGDEF" evidence="3">
    <location>
        <begin position="333"/>
        <end position="466"/>
    </location>
</feature>